<evidence type="ECO:0000313" key="2">
    <source>
        <dbReference type="EMBL" id="AGT36042.1"/>
    </source>
</evidence>
<name>S6A616_9CREN</name>
<organism evidence="2 3">
    <name type="scientific">Thermofilum adornatum</name>
    <dbReference type="NCBI Taxonomy" id="1365176"/>
    <lineage>
        <taxon>Archaea</taxon>
        <taxon>Thermoproteota</taxon>
        <taxon>Thermoprotei</taxon>
        <taxon>Thermofilales</taxon>
        <taxon>Thermofilaceae</taxon>
        <taxon>Thermofilum</taxon>
    </lineage>
</organism>
<feature type="transmembrane region" description="Helical" evidence="1">
    <location>
        <begin position="30"/>
        <end position="50"/>
    </location>
</feature>
<keyword evidence="3" id="KW-1185">Reference proteome</keyword>
<keyword evidence="1" id="KW-1133">Transmembrane helix</keyword>
<gene>
    <name evidence="2" type="ORF">N186_08525</name>
</gene>
<evidence type="ECO:0000313" key="3">
    <source>
        <dbReference type="Proteomes" id="UP000015543"/>
    </source>
</evidence>
<dbReference type="EMBL" id="CP006646">
    <property type="protein sequence ID" value="AGT36042.1"/>
    <property type="molecule type" value="Genomic_DNA"/>
</dbReference>
<dbReference type="AlphaFoldDB" id="S6A616"/>
<keyword evidence="1" id="KW-0812">Transmembrane</keyword>
<accession>S6A616</accession>
<evidence type="ECO:0000256" key="1">
    <source>
        <dbReference type="SAM" id="Phobius"/>
    </source>
</evidence>
<dbReference type="KEGG" id="thb:N186_08525"/>
<sequence>MTTVLTDIDPYRASRGNIDLEVAASLPPTAWTSIWLDIFFVATYASGFCLPRNIREFGLFANKNKCRLLA</sequence>
<proteinExistence type="predicted"/>
<protein>
    <submittedName>
        <fullName evidence="2">Uncharacterized protein</fullName>
    </submittedName>
</protein>
<reference evidence="2 3" key="1">
    <citation type="journal article" date="2013" name="Genome Announc.">
        <title>Complete Genomic Sequence of 'Thermofilum adornatus' Strain 1910bT, a Hyperthermophilic Anaerobic Organotrophic Crenarchaeon.</title>
        <authorList>
            <person name="Dominova I.N."/>
            <person name="Kublanov I.V."/>
            <person name="Podosokorskaya O.A."/>
            <person name="Derbikova K.S."/>
            <person name="Patrushev M.V."/>
            <person name="Toshchakov S.V."/>
        </authorList>
    </citation>
    <scope>NUCLEOTIDE SEQUENCE [LARGE SCALE GENOMIC DNA]</scope>
    <source>
        <strain evidence="3">1910b</strain>
    </source>
</reference>
<dbReference type="Proteomes" id="UP000015543">
    <property type="component" value="Chromosome"/>
</dbReference>
<dbReference type="HOGENOM" id="CLU_2748404_0_0_2"/>
<keyword evidence="1" id="KW-0472">Membrane</keyword>